<sequence length="201" mass="22011">MRGRYGSHKKKMRPRTFAYRPVGLDSTCVSLSCAADCSPPPPPPPRPPPRHPFLASTKSNGIQEGGKKEDLACFQRPLFGSLDSRSERVGGGVGGGAGGERATRAPALLGSSYWDLLVALRSLPYWILKAFVLSLLVTIWSFSFLLYWVAFWVTELLSCLAAVASLLQQFFLTQLRKSKLLVRCCFVGLACSLGAYVCKLH</sequence>
<feature type="region of interest" description="Disordered" evidence="1">
    <location>
        <begin position="35"/>
        <end position="66"/>
    </location>
</feature>
<keyword evidence="4" id="KW-1185">Reference proteome</keyword>
<feature type="transmembrane region" description="Helical" evidence="2">
    <location>
        <begin position="123"/>
        <end position="142"/>
    </location>
</feature>
<evidence type="ECO:0000256" key="2">
    <source>
        <dbReference type="SAM" id="Phobius"/>
    </source>
</evidence>
<keyword evidence="2" id="KW-0812">Transmembrane</keyword>
<gene>
    <name evidence="3" type="ORF">CSSPJE1EN1_LOCUS6381</name>
</gene>
<protein>
    <submittedName>
        <fullName evidence="3">Uncharacterized protein</fullName>
    </submittedName>
</protein>
<proteinExistence type="predicted"/>
<feature type="compositionally biased region" description="Pro residues" evidence="1">
    <location>
        <begin position="38"/>
        <end position="51"/>
    </location>
</feature>
<reference evidence="3" key="1">
    <citation type="submission" date="2024-02" db="EMBL/GenBank/DDBJ databases">
        <authorList>
            <consortium name="ELIXIR-Norway"/>
            <consortium name="Elixir Norway"/>
        </authorList>
    </citation>
    <scope>NUCLEOTIDE SEQUENCE</scope>
</reference>
<dbReference type="Proteomes" id="UP001497444">
    <property type="component" value="Chromosome 13"/>
</dbReference>
<name>A0ABP0W296_9BRYO</name>
<evidence type="ECO:0000256" key="1">
    <source>
        <dbReference type="SAM" id="MobiDB-lite"/>
    </source>
</evidence>
<organism evidence="3 4">
    <name type="scientific">Sphagnum jensenii</name>
    <dbReference type="NCBI Taxonomy" id="128206"/>
    <lineage>
        <taxon>Eukaryota</taxon>
        <taxon>Viridiplantae</taxon>
        <taxon>Streptophyta</taxon>
        <taxon>Embryophyta</taxon>
        <taxon>Bryophyta</taxon>
        <taxon>Sphagnophytina</taxon>
        <taxon>Sphagnopsida</taxon>
        <taxon>Sphagnales</taxon>
        <taxon>Sphagnaceae</taxon>
        <taxon>Sphagnum</taxon>
    </lineage>
</organism>
<dbReference type="EMBL" id="OZ020108">
    <property type="protein sequence ID" value="CAK9260903.1"/>
    <property type="molecule type" value="Genomic_DNA"/>
</dbReference>
<keyword evidence="2" id="KW-1133">Transmembrane helix</keyword>
<feature type="transmembrane region" description="Helical" evidence="2">
    <location>
        <begin position="148"/>
        <end position="168"/>
    </location>
</feature>
<keyword evidence="2" id="KW-0472">Membrane</keyword>
<evidence type="ECO:0000313" key="3">
    <source>
        <dbReference type="EMBL" id="CAK9260903.1"/>
    </source>
</evidence>
<accession>A0ABP0W296</accession>
<feature type="transmembrane region" description="Helical" evidence="2">
    <location>
        <begin position="180"/>
        <end position="197"/>
    </location>
</feature>
<evidence type="ECO:0000313" key="4">
    <source>
        <dbReference type="Proteomes" id="UP001497444"/>
    </source>
</evidence>